<sequence>MLSSEEAENDVFFDSLGCLSVEEPVSANVGLEGGKLEYGIWMDAPQSVEERRERFLRGMDLAELSKSSRMRDLDRITECSDAVPSSSFSSVGNGEGSISGCYREMRYEANFLVDESEQELIGVSKTQEHFDESENAEVNWKKFKKWWKHFSSMRKGEGRPSPRYQNRVSKCIKQTE</sequence>
<gene>
    <name evidence="2" type="ORF">V6N12_025337</name>
</gene>
<dbReference type="Proteomes" id="UP001472677">
    <property type="component" value="Unassembled WGS sequence"/>
</dbReference>
<reference evidence="2 3" key="1">
    <citation type="journal article" date="2024" name="G3 (Bethesda)">
        <title>Genome assembly of Hibiscus sabdariffa L. provides insights into metabolisms of medicinal natural products.</title>
        <authorList>
            <person name="Kim T."/>
        </authorList>
    </citation>
    <scope>NUCLEOTIDE SEQUENCE [LARGE SCALE GENOMIC DNA]</scope>
    <source>
        <strain evidence="2">TK-2024</strain>
        <tissue evidence="2">Old leaves</tissue>
    </source>
</reference>
<feature type="region of interest" description="Disordered" evidence="1">
    <location>
        <begin position="153"/>
        <end position="176"/>
    </location>
</feature>
<keyword evidence="3" id="KW-1185">Reference proteome</keyword>
<evidence type="ECO:0000313" key="2">
    <source>
        <dbReference type="EMBL" id="KAK8519296.1"/>
    </source>
</evidence>
<organism evidence="2 3">
    <name type="scientific">Hibiscus sabdariffa</name>
    <name type="common">roselle</name>
    <dbReference type="NCBI Taxonomy" id="183260"/>
    <lineage>
        <taxon>Eukaryota</taxon>
        <taxon>Viridiplantae</taxon>
        <taxon>Streptophyta</taxon>
        <taxon>Embryophyta</taxon>
        <taxon>Tracheophyta</taxon>
        <taxon>Spermatophyta</taxon>
        <taxon>Magnoliopsida</taxon>
        <taxon>eudicotyledons</taxon>
        <taxon>Gunneridae</taxon>
        <taxon>Pentapetalae</taxon>
        <taxon>rosids</taxon>
        <taxon>malvids</taxon>
        <taxon>Malvales</taxon>
        <taxon>Malvaceae</taxon>
        <taxon>Malvoideae</taxon>
        <taxon>Hibiscus</taxon>
    </lineage>
</organism>
<name>A0ABR2CI59_9ROSI</name>
<evidence type="ECO:0000313" key="3">
    <source>
        <dbReference type="Proteomes" id="UP001472677"/>
    </source>
</evidence>
<comment type="caution">
    <text evidence="2">The sequence shown here is derived from an EMBL/GenBank/DDBJ whole genome shotgun (WGS) entry which is preliminary data.</text>
</comment>
<evidence type="ECO:0000256" key="1">
    <source>
        <dbReference type="SAM" id="MobiDB-lite"/>
    </source>
</evidence>
<dbReference type="EMBL" id="JBBPBM010000051">
    <property type="protein sequence ID" value="KAK8519296.1"/>
    <property type="molecule type" value="Genomic_DNA"/>
</dbReference>
<protein>
    <submittedName>
        <fullName evidence="2">Uncharacterized protein</fullName>
    </submittedName>
</protein>
<accession>A0ABR2CI59</accession>
<feature type="compositionally biased region" description="Polar residues" evidence="1">
    <location>
        <begin position="163"/>
        <end position="176"/>
    </location>
</feature>
<proteinExistence type="predicted"/>